<dbReference type="EMBL" id="JAEFBK010000008">
    <property type="protein sequence ID" value="KAG7578914.1"/>
    <property type="molecule type" value="Genomic_DNA"/>
</dbReference>
<dbReference type="Pfam" id="PF04827">
    <property type="entry name" value="Plant_tran"/>
    <property type="match status" value="2"/>
</dbReference>
<accession>A0A8T2B4K2</accession>
<dbReference type="Proteomes" id="UP000694240">
    <property type="component" value="Chromosome 8"/>
</dbReference>
<sequence length="621" mass="70292">MREVFDDGVGCKIKHTDFQIKRHAETDTVMKCEIDCVWLDTKGMVSRHSNTQVEKQARSGNLVLWVSIRSLLVVTEAEDPFATFRGCGCDQQNLSGCGNRDAKITTISKRRKHWGCVTPTVPNYRPYHGSMMSYSSQAPSYSSTPMGNETNTNVGATEFPEFSTQMALGGMRGVHEAIRNEEDSTPTRPRSSKWTTEQNWVLLSGWIKYGTDSIVGRNQKGDSYWCKIAEYCNEHGSFDTPRDGVSCRNHYNYVNKSLGKWVGAYDNAKRMQQSGWSEDDVLAKAHELYSNVGNGNFKYIKEWLAIRDQARYGSQVGGNIGSGSSGSKRAHESDASDATNSVGSSARPMGRDAAKKKAKKKADAVDGYIKIGGTTTLECLRRFSQGIIRLYEQEYLRAPTQDDLQRIMRVSEMRGFPGMIGSIDCMHWEWKNCPTAWEDRSPVFDDVEQGNTPRVKFFVNQRPYNMAYYLADGIYPSYPTFVKSIRLPQSEPDKLFAQRLEGCRKDIERAFGVLLARFKIIREPARLWDIADLGIIMRSCIILHNMIVEDERETYAQHWTDYDQSEASGSSTQQLFSTEVLPVFANHVRARSEMLDSNVHHELQADLVKHIWAQKGMFGAE</sequence>
<evidence type="ECO:0000256" key="1">
    <source>
        <dbReference type="SAM" id="MobiDB-lite"/>
    </source>
</evidence>
<protein>
    <submittedName>
        <fullName evidence="2">Harbinger transposase-derived protein</fullName>
    </submittedName>
</protein>
<organism evidence="2 3">
    <name type="scientific">Arabidopsis thaliana x Arabidopsis arenosa</name>
    <dbReference type="NCBI Taxonomy" id="1240361"/>
    <lineage>
        <taxon>Eukaryota</taxon>
        <taxon>Viridiplantae</taxon>
        <taxon>Streptophyta</taxon>
        <taxon>Embryophyta</taxon>
        <taxon>Tracheophyta</taxon>
        <taxon>Spermatophyta</taxon>
        <taxon>Magnoliopsida</taxon>
        <taxon>eudicotyledons</taxon>
        <taxon>Gunneridae</taxon>
        <taxon>Pentapetalae</taxon>
        <taxon>rosids</taxon>
        <taxon>malvids</taxon>
        <taxon>Brassicales</taxon>
        <taxon>Brassicaceae</taxon>
        <taxon>Camelineae</taxon>
        <taxon>Arabidopsis</taxon>
    </lineage>
</organism>
<proteinExistence type="predicted"/>
<keyword evidence="3" id="KW-1185">Reference proteome</keyword>
<dbReference type="InterPro" id="IPR006912">
    <property type="entry name" value="Harbinger_derived_prot"/>
</dbReference>
<dbReference type="PANTHER" id="PTHR47150">
    <property type="entry name" value="OS12G0169200 PROTEIN"/>
    <property type="match status" value="1"/>
</dbReference>
<evidence type="ECO:0000313" key="2">
    <source>
        <dbReference type="EMBL" id="KAG7578914.1"/>
    </source>
</evidence>
<gene>
    <name evidence="2" type="ORF">ISN45_Aa03g030790</name>
</gene>
<comment type="caution">
    <text evidence="2">The sequence shown here is derived from an EMBL/GenBank/DDBJ whole genome shotgun (WGS) entry which is preliminary data.</text>
</comment>
<feature type="region of interest" description="Disordered" evidence="1">
    <location>
        <begin position="317"/>
        <end position="358"/>
    </location>
</feature>
<name>A0A8T2B4K2_9BRAS</name>
<evidence type="ECO:0000313" key="3">
    <source>
        <dbReference type="Proteomes" id="UP000694240"/>
    </source>
</evidence>
<dbReference type="PANTHER" id="PTHR47150:SF5">
    <property type="entry name" value="OS07G0546750 PROTEIN"/>
    <property type="match status" value="1"/>
</dbReference>
<dbReference type="AlphaFoldDB" id="A0A8T2B4K2"/>
<reference evidence="2 3" key="1">
    <citation type="submission" date="2020-12" db="EMBL/GenBank/DDBJ databases">
        <title>Concerted genomic and epigenomic changes stabilize Arabidopsis allopolyploids.</title>
        <authorList>
            <person name="Chen Z."/>
        </authorList>
    </citation>
    <scope>NUCLEOTIDE SEQUENCE [LARGE SCALE GENOMIC DNA]</scope>
    <source>
        <strain evidence="2">Allo738</strain>
        <tissue evidence="2">Leaf</tissue>
    </source>
</reference>